<comment type="similarity">
    <text evidence="4">Belongs to the CDIP1/LITAF family.</text>
</comment>
<comment type="subcellular location">
    <subcellularLocation>
        <location evidence="2">Endosome membrane</location>
        <topology evidence="2">Peripheral membrane protein</topology>
    </subcellularLocation>
    <subcellularLocation>
        <location evidence="1">Late endosome membrane</location>
    </subcellularLocation>
    <subcellularLocation>
        <location evidence="3">Lysosome membrane</location>
        <topology evidence="3">Peripheral membrane protein</topology>
        <orientation evidence="3">Cytoplasmic side</orientation>
    </subcellularLocation>
</comment>
<dbReference type="EMBL" id="OU893341">
    <property type="protein sequence ID" value="CAG9783055.1"/>
    <property type="molecule type" value="Genomic_DNA"/>
</dbReference>
<dbReference type="SMART" id="SM00714">
    <property type="entry name" value="LITAF"/>
    <property type="match status" value="1"/>
</dbReference>
<sequence length="120" mass="13063">MNNDTLPLYPGPPGHVSHLPLQKINDTPSDSSTVTAVAPSPMFTKMTLLLGPENAVTTCPFCQASVRTNIKHTTTTRTHITAVLCSFICCCCCIPYCCDSAKNTDHYCPSCLKYIGTYEK</sequence>
<keyword evidence="10" id="KW-1185">Reference proteome</keyword>
<evidence type="ECO:0000256" key="7">
    <source>
        <dbReference type="ARBA" id="ARBA00023136"/>
    </source>
</evidence>
<dbReference type="OrthoDB" id="5599753at2759"/>
<evidence type="ECO:0000256" key="2">
    <source>
        <dbReference type="ARBA" id="ARBA00004481"/>
    </source>
</evidence>
<evidence type="ECO:0000256" key="1">
    <source>
        <dbReference type="ARBA" id="ARBA00004414"/>
    </source>
</evidence>
<reference evidence="9" key="2">
    <citation type="submission" date="2022-10" db="EMBL/GenBank/DDBJ databases">
        <authorList>
            <consortium name="ENA_rothamsted_submissions"/>
            <consortium name="culmorum"/>
            <person name="King R."/>
        </authorList>
    </citation>
    <scope>NUCLEOTIDE SEQUENCE</scope>
</reference>
<reference evidence="9" key="1">
    <citation type="submission" date="2021-12" db="EMBL/GenBank/DDBJ databases">
        <authorList>
            <person name="King R."/>
        </authorList>
    </citation>
    <scope>NUCLEOTIDE SEQUENCE</scope>
</reference>
<feature type="domain" description="LITAF" evidence="8">
    <location>
        <begin position="38"/>
        <end position="120"/>
    </location>
</feature>
<dbReference type="AlphaFoldDB" id="A0A9N9QTM3"/>
<dbReference type="PANTHER" id="PTHR23292:SF14">
    <property type="entry name" value="FI16615P1-RELATED"/>
    <property type="match status" value="1"/>
</dbReference>
<evidence type="ECO:0000313" key="10">
    <source>
        <dbReference type="Proteomes" id="UP001153714"/>
    </source>
</evidence>
<dbReference type="GO" id="GO:0008270">
    <property type="term" value="F:zinc ion binding"/>
    <property type="evidence" value="ECO:0007669"/>
    <property type="project" value="TreeGrafter"/>
</dbReference>
<dbReference type="InterPro" id="IPR037519">
    <property type="entry name" value="LITAF_fam"/>
</dbReference>
<evidence type="ECO:0000259" key="8">
    <source>
        <dbReference type="PROSITE" id="PS51837"/>
    </source>
</evidence>
<organism evidence="9 10">
    <name type="scientific">Diatraea saccharalis</name>
    <name type="common">sugarcane borer</name>
    <dbReference type="NCBI Taxonomy" id="40085"/>
    <lineage>
        <taxon>Eukaryota</taxon>
        <taxon>Metazoa</taxon>
        <taxon>Ecdysozoa</taxon>
        <taxon>Arthropoda</taxon>
        <taxon>Hexapoda</taxon>
        <taxon>Insecta</taxon>
        <taxon>Pterygota</taxon>
        <taxon>Neoptera</taxon>
        <taxon>Endopterygota</taxon>
        <taxon>Lepidoptera</taxon>
        <taxon>Glossata</taxon>
        <taxon>Ditrysia</taxon>
        <taxon>Pyraloidea</taxon>
        <taxon>Crambidae</taxon>
        <taxon>Crambinae</taxon>
        <taxon>Diatraea</taxon>
    </lineage>
</organism>
<keyword evidence="7" id="KW-0472">Membrane</keyword>
<evidence type="ECO:0000256" key="5">
    <source>
        <dbReference type="ARBA" id="ARBA00022723"/>
    </source>
</evidence>
<dbReference type="Pfam" id="PF10601">
    <property type="entry name" value="zf-LITAF-like"/>
    <property type="match status" value="1"/>
</dbReference>
<proteinExistence type="inferred from homology"/>
<dbReference type="Proteomes" id="UP001153714">
    <property type="component" value="Chromosome 10"/>
</dbReference>
<protein>
    <recommendedName>
        <fullName evidence="8">LITAF domain-containing protein</fullName>
    </recommendedName>
</protein>
<evidence type="ECO:0000256" key="3">
    <source>
        <dbReference type="ARBA" id="ARBA00004630"/>
    </source>
</evidence>
<keyword evidence="6" id="KW-0862">Zinc</keyword>
<evidence type="ECO:0000313" key="9">
    <source>
        <dbReference type="EMBL" id="CAG9783055.1"/>
    </source>
</evidence>
<dbReference type="PANTHER" id="PTHR23292">
    <property type="entry name" value="LIPOPOLYSACCHARIDE-INDUCED TUMOR NECROSIS FACTOR-ALPHA FACTOR"/>
    <property type="match status" value="1"/>
</dbReference>
<gene>
    <name evidence="9" type="ORF">DIATSA_LOCUS1260</name>
</gene>
<evidence type="ECO:0000256" key="4">
    <source>
        <dbReference type="ARBA" id="ARBA00005975"/>
    </source>
</evidence>
<evidence type="ECO:0000256" key="6">
    <source>
        <dbReference type="ARBA" id="ARBA00022833"/>
    </source>
</evidence>
<dbReference type="InterPro" id="IPR006629">
    <property type="entry name" value="LITAF"/>
</dbReference>
<dbReference type="PROSITE" id="PS51837">
    <property type="entry name" value="LITAF"/>
    <property type="match status" value="1"/>
</dbReference>
<name>A0A9N9QTM3_9NEOP</name>
<keyword evidence="5" id="KW-0479">Metal-binding</keyword>
<dbReference type="GO" id="GO:0031902">
    <property type="term" value="C:late endosome membrane"/>
    <property type="evidence" value="ECO:0007669"/>
    <property type="project" value="UniProtKB-SubCell"/>
</dbReference>
<dbReference type="GO" id="GO:0005765">
    <property type="term" value="C:lysosomal membrane"/>
    <property type="evidence" value="ECO:0007669"/>
    <property type="project" value="UniProtKB-SubCell"/>
</dbReference>
<accession>A0A9N9QTM3</accession>